<keyword evidence="4 7" id="KW-1133">Transmembrane helix</keyword>
<keyword evidence="9" id="KW-1185">Reference proteome</keyword>
<dbReference type="RefSeq" id="WP_166008324.1">
    <property type="nucleotide sequence ID" value="NZ_CP049886.1"/>
</dbReference>
<organism evidence="8 9">
    <name type="scientific">Vagococcus coleopterorum</name>
    <dbReference type="NCBI Taxonomy" id="2714946"/>
    <lineage>
        <taxon>Bacteria</taxon>
        <taxon>Bacillati</taxon>
        <taxon>Bacillota</taxon>
        <taxon>Bacilli</taxon>
        <taxon>Lactobacillales</taxon>
        <taxon>Enterococcaceae</taxon>
        <taxon>Vagococcus</taxon>
    </lineage>
</organism>
<feature type="transmembrane region" description="Helical" evidence="7">
    <location>
        <begin position="60"/>
        <end position="77"/>
    </location>
</feature>
<dbReference type="KEGG" id="vah:G7081_07530"/>
<dbReference type="GO" id="GO:0005886">
    <property type="term" value="C:plasma membrane"/>
    <property type="evidence" value="ECO:0007669"/>
    <property type="project" value="UniProtKB-SubCell"/>
</dbReference>
<feature type="transmembrane region" description="Helical" evidence="7">
    <location>
        <begin position="84"/>
        <end position="105"/>
    </location>
</feature>
<evidence type="ECO:0000313" key="9">
    <source>
        <dbReference type="Proteomes" id="UP000500890"/>
    </source>
</evidence>
<evidence type="ECO:0000256" key="6">
    <source>
        <dbReference type="SAM" id="Coils"/>
    </source>
</evidence>
<evidence type="ECO:0000256" key="5">
    <source>
        <dbReference type="ARBA" id="ARBA00023136"/>
    </source>
</evidence>
<comment type="subcellular location">
    <subcellularLocation>
        <location evidence="1">Cell membrane</location>
        <topology evidence="1">Multi-pass membrane protein</topology>
    </subcellularLocation>
</comment>
<dbReference type="EMBL" id="CP049886">
    <property type="protein sequence ID" value="QIL46937.1"/>
    <property type="molecule type" value="Genomic_DNA"/>
</dbReference>
<keyword evidence="3 7" id="KW-0812">Transmembrane</keyword>
<proteinExistence type="predicted"/>
<dbReference type="PANTHER" id="PTHR30509">
    <property type="entry name" value="P-HYDROXYBENZOIC ACID EFFLUX PUMP SUBUNIT-RELATED"/>
    <property type="match status" value="1"/>
</dbReference>
<dbReference type="Proteomes" id="UP000500890">
    <property type="component" value="Chromosome"/>
</dbReference>
<dbReference type="InterPro" id="IPR010343">
    <property type="entry name" value="ArAE_1"/>
</dbReference>
<feature type="transmembrane region" description="Helical" evidence="7">
    <location>
        <begin position="111"/>
        <end position="135"/>
    </location>
</feature>
<gene>
    <name evidence="8" type="ORF">G7081_07530</name>
</gene>
<evidence type="ECO:0000256" key="7">
    <source>
        <dbReference type="SAM" id="Phobius"/>
    </source>
</evidence>
<reference evidence="8 9" key="1">
    <citation type="submission" date="2020-03" db="EMBL/GenBank/DDBJ databases">
        <title>Vagococcus sp. nov., isolated from beetles.</title>
        <authorList>
            <person name="Hyun D.-W."/>
            <person name="Bae J.-W."/>
        </authorList>
    </citation>
    <scope>NUCLEOTIDE SEQUENCE [LARGE SCALE GENOMIC DNA]</scope>
    <source>
        <strain evidence="8 9">HDW17A</strain>
    </source>
</reference>
<evidence type="ECO:0000256" key="2">
    <source>
        <dbReference type="ARBA" id="ARBA00022475"/>
    </source>
</evidence>
<evidence type="ECO:0000256" key="4">
    <source>
        <dbReference type="ARBA" id="ARBA00022989"/>
    </source>
</evidence>
<name>A0A6G8APM4_9ENTE</name>
<dbReference type="PANTHER" id="PTHR30509:SF9">
    <property type="entry name" value="MULTIDRUG RESISTANCE PROTEIN MDTO"/>
    <property type="match status" value="1"/>
</dbReference>
<dbReference type="AlphaFoldDB" id="A0A6G8APM4"/>
<feature type="coiled-coil region" evidence="6">
    <location>
        <begin position="166"/>
        <end position="193"/>
    </location>
</feature>
<sequence>MESSHPRLGYRTLKTGLAVFLCILFFHLFDRGTPMIACLSAVFAMRSDTNETLSFGSYRILGNLLGGAFALVYYFIAHNYQDQFYLELILVPLLVIVLIVAADAIGLNAGIVGATSTLLVIVLTVPANQTFFFALNRILDTIIGTVIALGVNHFIKPQKIQAVDPVVELEQTIVAQQVEIDKLKQQLADKEKA</sequence>
<keyword evidence="2" id="KW-1003">Cell membrane</keyword>
<keyword evidence="5 7" id="KW-0472">Membrane</keyword>
<keyword evidence="6" id="KW-0175">Coiled coil</keyword>
<evidence type="ECO:0000256" key="3">
    <source>
        <dbReference type="ARBA" id="ARBA00022692"/>
    </source>
</evidence>
<evidence type="ECO:0000313" key="8">
    <source>
        <dbReference type="EMBL" id="QIL46937.1"/>
    </source>
</evidence>
<accession>A0A6G8APM4</accession>
<protein>
    <recommendedName>
        <fullName evidence="10">Aromatic acid exporter family member 1</fullName>
    </recommendedName>
</protein>
<dbReference type="Pfam" id="PF06081">
    <property type="entry name" value="ArAE_1"/>
    <property type="match status" value="1"/>
</dbReference>
<evidence type="ECO:0000256" key="1">
    <source>
        <dbReference type="ARBA" id="ARBA00004651"/>
    </source>
</evidence>
<evidence type="ECO:0008006" key="10">
    <source>
        <dbReference type="Google" id="ProtNLM"/>
    </source>
</evidence>